<organism evidence="1 2">
    <name type="scientific">Eubacterium plexicaudatum ASF492</name>
    <dbReference type="NCBI Taxonomy" id="1235802"/>
    <lineage>
        <taxon>Bacteria</taxon>
        <taxon>Bacillati</taxon>
        <taxon>Bacillota</taxon>
        <taxon>Clostridia</taxon>
        <taxon>Eubacteriales</taxon>
        <taxon>Eubacteriaceae</taxon>
        <taxon>Eubacterium</taxon>
    </lineage>
</organism>
<gene>
    <name evidence="1" type="ORF">C823_02134</name>
</gene>
<sequence>MINDVLLSTISEMMDKKFDEFLTPVNERLDKVDEHLHIIDEHLIILKFNQEHMAEKLQKIDVTLNYNVYNLNHAVKKIQENVDTITEILKINEMIPIAN</sequence>
<dbReference type="EMBL" id="AQFT01000066">
    <property type="protein sequence ID" value="EMZ27993.1"/>
    <property type="molecule type" value="Genomic_DNA"/>
</dbReference>
<evidence type="ECO:0000313" key="1">
    <source>
        <dbReference type="EMBL" id="EMZ27993.1"/>
    </source>
</evidence>
<protein>
    <recommendedName>
        <fullName evidence="3">t-SNARE coiled-coil homology domain-containing protein</fullName>
    </recommendedName>
</protein>
<comment type="caution">
    <text evidence="1">The sequence shown here is derived from an EMBL/GenBank/DDBJ whole genome shotgun (WGS) entry which is preliminary data.</text>
</comment>
<name>N2ANE6_9FIRM</name>
<dbReference type="HOGENOM" id="CLU_2316083_0_0_9"/>
<keyword evidence="2" id="KW-1185">Reference proteome</keyword>
<reference evidence="1 2" key="1">
    <citation type="journal article" date="2014" name="Genome Announc.">
        <title>Draft genome sequences of the altered schaedler flora, a defined bacterial community from gnotobiotic mice.</title>
        <authorList>
            <person name="Wannemuehler M.J."/>
            <person name="Overstreet A.M."/>
            <person name="Ward D.V."/>
            <person name="Phillips G.J."/>
        </authorList>
    </citation>
    <scope>NUCLEOTIDE SEQUENCE [LARGE SCALE GENOMIC DNA]</scope>
    <source>
        <strain evidence="1 2">ASF492</strain>
    </source>
</reference>
<dbReference type="STRING" id="1235802.C823_02134"/>
<evidence type="ECO:0008006" key="3">
    <source>
        <dbReference type="Google" id="ProtNLM"/>
    </source>
</evidence>
<dbReference type="Proteomes" id="UP000012589">
    <property type="component" value="Unassembled WGS sequence"/>
</dbReference>
<proteinExistence type="predicted"/>
<dbReference type="PATRIC" id="fig|1235802.3.peg.2268"/>
<accession>N2ANE6</accession>
<dbReference type="AlphaFoldDB" id="N2ANE6"/>
<evidence type="ECO:0000313" key="2">
    <source>
        <dbReference type="Proteomes" id="UP000012589"/>
    </source>
</evidence>